<gene>
    <name evidence="1" type="ORF">ZOSMA_234G00230</name>
</gene>
<evidence type="ECO:0000313" key="2">
    <source>
        <dbReference type="Proteomes" id="UP000036987"/>
    </source>
</evidence>
<proteinExistence type="predicted"/>
<protein>
    <submittedName>
        <fullName evidence="1">Uncharacterized protein</fullName>
    </submittedName>
</protein>
<evidence type="ECO:0000313" key="1">
    <source>
        <dbReference type="EMBL" id="KMZ68648.1"/>
    </source>
</evidence>
<dbReference type="EMBL" id="LFYR01000825">
    <property type="protein sequence ID" value="KMZ68648.1"/>
    <property type="molecule type" value="Genomic_DNA"/>
</dbReference>
<dbReference type="AlphaFoldDB" id="A0A0K9PHY4"/>
<reference evidence="2" key="1">
    <citation type="journal article" date="2016" name="Nature">
        <title>The genome of the seagrass Zostera marina reveals angiosperm adaptation to the sea.</title>
        <authorList>
            <person name="Olsen J.L."/>
            <person name="Rouze P."/>
            <person name="Verhelst B."/>
            <person name="Lin Y.-C."/>
            <person name="Bayer T."/>
            <person name="Collen J."/>
            <person name="Dattolo E."/>
            <person name="De Paoli E."/>
            <person name="Dittami S."/>
            <person name="Maumus F."/>
            <person name="Michel G."/>
            <person name="Kersting A."/>
            <person name="Lauritano C."/>
            <person name="Lohaus R."/>
            <person name="Toepel M."/>
            <person name="Tonon T."/>
            <person name="Vanneste K."/>
            <person name="Amirebrahimi M."/>
            <person name="Brakel J."/>
            <person name="Bostroem C."/>
            <person name="Chovatia M."/>
            <person name="Grimwood J."/>
            <person name="Jenkins J.W."/>
            <person name="Jueterbock A."/>
            <person name="Mraz A."/>
            <person name="Stam W.T."/>
            <person name="Tice H."/>
            <person name="Bornberg-Bauer E."/>
            <person name="Green P.J."/>
            <person name="Pearson G.A."/>
            <person name="Procaccini G."/>
            <person name="Duarte C.M."/>
            <person name="Schmutz J."/>
            <person name="Reusch T.B.H."/>
            <person name="Van de Peer Y."/>
        </authorList>
    </citation>
    <scope>NUCLEOTIDE SEQUENCE [LARGE SCALE GENOMIC DNA]</scope>
    <source>
        <strain evidence="2">cv. Finnish</strain>
    </source>
</reference>
<organism evidence="1 2">
    <name type="scientific">Zostera marina</name>
    <name type="common">Eelgrass</name>
    <dbReference type="NCBI Taxonomy" id="29655"/>
    <lineage>
        <taxon>Eukaryota</taxon>
        <taxon>Viridiplantae</taxon>
        <taxon>Streptophyta</taxon>
        <taxon>Embryophyta</taxon>
        <taxon>Tracheophyta</taxon>
        <taxon>Spermatophyta</taxon>
        <taxon>Magnoliopsida</taxon>
        <taxon>Liliopsida</taxon>
        <taxon>Zosteraceae</taxon>
        <taxon>Zostera</taxon>
    </lineage>
</organism>
<keyword evidence="2" id="KW-1185">Reference proteome</keyword>
<name>A0A0K9PHY4_ZOSMR</name>
<comment type="caution">
    <text evidence="1">The sequence shown here is derived from an EMBL/GenBank/DDBJ whole genome shotgun (WGS) entry which is preliminary data.</text>
</comment>
<dbReference type="Proteomes" id="UP000036987">
    <property type="component" value="Unassembled WGS sequence"/>
</dbReference>
<sequence>MIKKIEDELATKITIQDLKYICPNCNRNYSFLDASYLVSSSGQYLSVSCVKLNLLKNGKMKILGINIKSSGKCFKRFRFS</sequence>
<accession>A0A0K9PHY4</accession>